<dbReference type="AlphaFoldDB" id="A0AAD5U2N8"/>
<organism evidence="12 13">
    <name type="scientific">Clydaea vesicula</name>
    <dbReference type="NCBI Taxonomy" id="447962"/>
    <lineage>
        <taxon>Eukaryota</taxon>
        <taxon>Fungi</taxon>
        <taxon>Fungi incertae sedis</taxon>
        <taxon>Chytridiomycota</taxon>
        <taxon>Chytridiomycota incertae sedis</taxon>
        <taxon>Chytridiomycetes</taxon>
        <taxon>Lobulomycetales</taxon>
        <taxon>Lobulomycetaceae</taxon>
        <taxon>Clydaea</taxon>
    </lineage>
</organism>
<dbReference type="FunFam" id="3.40.50.410:FF:000015">
    <property type="entry name" value="General transcription factor IIH subunit 2"/>
    <property type="match status" value="1"/>
</dbReference>
<sequence length="579" mass="65644">MQPLAESTSQHYINCSTKHSKEKAIQFFGENAVPLYFGKGNSGKVNKVLNSITVTIPDPFLLNVADFKRRSLDSLTSLGSIEAALKSPSLLDLEVFNQTPTIPQIQFSSIPLYNRSTRKIENLMGVQCPVDISAQEIVRSGLSSLLQSKIPLCYFLAFLLCQRTPEILFFYFDVVNFEQKIYENFSEQEADSHKIYVAYLNLNSLLELNVSQKSKVSALANLKKKSLLGCFQSTSTENQKMLEDNFQLFKESNFFSLMKEKIGHNQIHDKKVKEYTKGVVEDALFKSYMKNNISEANALCEADSLGSDAELLKSSPFTPSDITGIDFDQKQRDNYRNIVKSNKTLAGIIDSEMDEEETTGDYAWQSEYKRSWDMLEEDEQGSLKTIVNTILLNKRRKRLHKENIPIQRGIIRHLFLVVDLSKAMAEVDLKPTRVECTLSLVELFITEFFDQNPLSCLGIIITRDGLVERISEMHSNPVKHIEAIKKKVNREPRGEPSLQNSLELAKTCLGHVPQHCLKEILVIFASLTTCDPGNIFDTLKSLKKERIRVSVVGLMAEVQICKTFAQETNGKEELTVQYL</sequence>
<keyword evidence="10" id="KW-0539">Nucleus</keyword>
<protein>
    <recommendedName>
        <fullName evidence="11">RGS domain-containing protein</fullName>
    </recommendedName>
</protein>
<keyword evidence="13" id="KW-1185">Reference proteome</keyword>
<keyword evidence="3" id="KW-0479">Metal-binding</keyword>
<evidence type="ECO:0000259" key="11">
    <source>
        <dbReference type="PROSITE" id="PS50132"/>
    </source>
</evidence>
<evidence type="ECO:0000256" key="6">
    <source>
        <dbReference type="ARBA" id="ARBA00022833"/>
    </source>
</evidence>
<dbReference type="InterPro" id="IPR007198">
    <property type="entry name" value="Ssl1-like"/>
</dbReference>
<dbReference type="InterPro" id="IPR036305">
    <property type="entry name" value="RGS_sf"/>
</dbReference>
<evidence type="ECO:0000256" key="8">
    <source>
        <dbReference type="ARBA" id="ARBA00023163"/>
    </source>
</evidence>
<evidence type="ECO:0000256" key="7">
    <source>
        <dbReference type="ARBA" id="ARBA00023015"/>
    </source>
</evidence>
<evidence type="ECO:0000256" key="1">
    <source>
        <dbReference type="ARBA" id="ARBA00004123"/>
    </source>
</evidence>
<keyword evidence="6" id="KW-0862">Zinc</keyword>
<evidence type="ECO:0000313" key="12">
    <source>
        <dbReference type="EMBL" id="KAJ3222353.1"/>
    </source>
</evidence>
<dbReference type="EMBL" id="JADGJW010000179">
    <property type="protein sequence ID" value="KAJ3222353.1"/>
    <property type="molecule type" value="Genomic_DNA"/>
</dbReference>
<evidence type="ECO:0000256" key="5">
    <source>
        <dbReference type="ARBA" id="ARBA00022771"/>
    </source>
</evidence>
<keyword evidence="5" id="KW-0863">Zinc-finger</keyword>
<dbReference type="SUPFAM" id="SSF53300">
    <property type="entry name" value="vWA-like"/>
    <property type="match status" value="1"/>
</dbReference>
<dbReference type="InterPro" id="IPR044926">
    <property type="entry name" value="RGS_subdomain_2"/>
</dbReference>
<dbReference type="InterPro" id="IPR036465">
    <property type="entry name" value="vWFA_dom_sf"/>
</dbReference>
<dbReference type="PANTHER" id="PTHR12695">
    <property type="entry name" value="GENERAL TRANSCRIPTION FACTOR IIH SUBUNIT 2"/>
    <property type="match status" value="1"/>
</dbReference>
<comment type="subcellular location">
    <subcellularLocation>
        <location evidence="1">Nucleus</location>
    </subcellularLocation>
</comment>
<dbReference type="Proteomes" id="UP001211065">
    <property type="component" value="Unassembled WGS sequence"/>
</dbReference>
<evidence type="ECO:0000256" key="4">
    <source>
        <dbReference type="ARBA" id="ARBA00022763"/>
    </source>
</evidence>
<dbReference type="Gene3D" id="3.40.50.410">
    <property type="entry name" value="von Willebrand factor, type A domain"/>
    <property type="match status" value="1"/>
</dbReference>
<keyword evidence="8" id="KW-0804">Transcription</keyword>
<dbReference type="PROSITE" id="PS50132">
    <property type="entry name" value="RGS"/>
    <property type="match status" value="1"/>
</dbReference>
<dbReference type="PANTHER" id="PTHR12695:SF2">
    <property type="entry name" value="GENERAL TRANSCRIPTION FACTOR IIH SUBUNIT 2-RELATED"/>
    <property type="match status" value="1"/>
</dbReference>
<accession>A0AAD5U2N8</accession>
<dbReference type="GO" id="GO:0008270">
    <property type="term" value="F:zinc ion binding"/>
    <property type="evidence" value="ECO:0007669"/>
    <property type="project" value="UniProtKB-KW"/>
</dbReference>
<dbReference type="InterPro" id="IPR016137">
    <property type="entry name" value="RGS"/>
</dbReference>
<reference evidence="12" key="1">
    <citation type="submission" date="2020-05" db="EMBL/GenBank/DDBJ databases">
        <title>Phylogenomic resolution of chytrid fungi.</title>
        <authorList>
            <person name="Stajich J.E."/>
            <person name="Amses K."/>
            <person name="Simmons R."/>
            <person name="Seto K."/>
            <person name="Myers J."/>
            <person name="Bonds A."/>
            <person name="Quandt C.A."/>
            <person name="Barry K."/>
            <person name="Liu P."/>
            <person name="Grigoriev I."/>
            <person name="Longcore J.E."/>
            <person name="James T.Y."/>
        </authorList>
    </citation>
    <scope>NUCLEOTIDE SEQUENCE</scope>
    <source>
        <strain evidence="12">JEL0476</strain>
    </source>
</reference>
<comment type="similarity">
    <text evidence="2">Belongs to the GTF2H2 family.</text>
</comment>
<dbReference type="Pfam" id="PF00615">
    <property type="entry name" value="RGS"/>
    <property type="match status" value="1"/>
</dbReference>
<proteinExistence type="inferred from homology"/>
<comment type="caution">
    <text evidence="12">The sequence shown here is derived from an EMBL/GenBank/DDBJ whole genome shotgun (WGS) entry which is preliminary data.</text>
</comment>
<keyword evidence="4" id="KW-0227">DNA damage</keyword>
<evidence type="ECO:0000256" key="10">
    <source>
        <dbReference type="ARBA" id="ARBA00023242"/>
    </source>
</evidence>
<name>A0AAD5U2N8_9FUNG</name>
<dbReference type="GO" id="GO:0006289">
    <property type="term" value="P:nucleotide-excision repair"/>
    <property type="evidence" value="ECO:0007669"/>
    <property type="project" value="TreeGrafter"/>
</dbReference>
<evidence type="ECO:0000313" key="13">
    <source>
        <dbReference type="Proteomes" id="UP001211065"/>
    </source>
</evidence>
<evidence type="ECO:0000256" key="2">
    <source>
        <dbReference type="ARBA" id="ARBA00006092"/>
    </source>
</evidence>
<dbReference type="Pfam" id="PF04056">
    <property type="entry name" value="Ssl1"/>
    <property type="match status" value="1"/>
</dbReference>
<dbReference type="SUPFAM" id="SSF48097">
    <property type="entry name" value="Regulator of G-protein signaling, RGS"/>
    <property type="match status" value="1"/>
</dbReference>
<evidence type="ECO:0000256" key="3">
    <source>
        <dbReference type="ARBA" id="ARBA00022723"/>
    </source>
</evidence>
<feature type="domain" description="RGS" evidence="11">
    <location>
        <begin position="141"/>
        <end position="255"/>
    </location>
</feature>
<dbReference type="GO" id="GO:0006357">
    <property type="term" value="P:regulation of transcription by RNA polymerase II"/>
    <property type="evidence" value="ECO:0007669"/>
    <property type="project" value="TreeGrafter"/>
</dbReference>
<evidence type="ECO:0000256" key="9">
    <source>
        <dbReference type="ARBA" id="ARBA00023204"/>
    </source>
</evidence>
<keyword evidence="7" id="KW-0805">Transcription regulation</keyword>
<gene>
    <name evidence="12" type="ORF">HK099_002390</name>
</gene>
<dbReference type="GO" id="GO:0005675">
    <property type="term" value="C:transcription factor TFIIH holo complex"/>
    <property type="evidence" value="ECO:0007669"/>
    <property type="project" value="TreeGrafter"/>
</dbReference>
<keyword evidence="9" id="KW-0234">DNA repair</keyword>
<dbReference type="Gene3D" id="1.10.167.10">
    <property type="entry name" value="Regulator of G-protein Signalling 4, domain 2"/>
    <property type="match status" value="1"/>
</dbReference>
<dbReference type="SMART" id="SM00315">
    <property type="entry name" value="RGS"/>
    <property type="match status" value="1"/>
</dbReference>